<dbReference type="GO" id="GO:0010181">
    <property type="term" value="F:FMN binding"/>
    <property type="evidence" value="ECO:0007669"/>
    <property type="project" value="UniProtKB-UniRule"/>
</dbReference>
<organism evidence="9 10">
    <name type="scientific">Paragemmobacter aquarius</name>
    <dbReference type="NCBI Taxonomy" id="2169400"/>
    <lineage>
        <taxon>Bacteria</taxon>
        <taxon>Pseudomonadati</taxon>
        <taxon>Pseudomonadota</taxon>
        <taxon>Alphaproteobacteria</taxon>
        <taxon>Rhodobacterales</taxon>
        <taxon>Paracoccaceae</taxon>
        <taxon>Paragemmobacter</taxon>
    </lineage>
</organism>
<dbReference type="KEGG" id="geh:HYN69_00325"/>
<feature type="transmembrane region" description="Helical" evidence="7">
    <location>
        <begin position="176"/>
        <end position="191"/>
    </location>
</feature>
<keyword evidence="2 7" id="KW-0813">Transport</keyword>
<dbReference type="GO" id="GO:0046872">
    <property type="term" value="F:metal ion binding"/>
    <property type="evidence" value="ECO:0007669"/>
    <property type="project" value="UniProtKB-KW"/>
</dbReference>
<evidence type="ECO:0000259" key="8">
    <source>
        <dbReference type="Pfam" id="PF01794"/>
    </source>
</evidence>
<comment type="similarity">
    <text evidence="7">Belongs to the MsrQ family.</text>
</comment>
<dbReference type="AlphaFoldDB" id="A0A2S0UH74"/>
<evidence type="ECO:0000256" key="4">
    <source>
        <dbReference type="ARBA" id="ARBA00022989"/>
    </source>
</evidence>
<feature type="transmembrane region" description="Helical" evidence="7">
    <location>
        <begin position="81"/>
        <end position="101"/>
    </location>
</feature>
<dbReference type="PANTHER" id="PTHR36964:SF1">
    <property type="entry name" value="PROTEIN-METHIONINE-SULFOXIDE REDUCTASE HEME-BINDING SUBUNIT MSRQ"/>
    <property type="match status" value="1"/>
</dbReference>
<keyword evidence="5 7" id="KW-0408">Iron</keyword>
<keyword evidence="7" id="KW-0249">Electron transport</keyword>
<evidence type="ECO:0000313" key="10">
    <source>
        <dbReference type="Proteomes" id="UP000244496"/>
    </source>
</evidence>
<dbReference type="InterPro" id="IPR013130">
    <property type="entry name" value="Fe3_Rdtase_TM_dom"/>
</dbReference>
<evidence type="ECO:0000256" key="3">
    <source>
        <dbReference type="ARBA" id="ARBA00022692"/>
    </source>
</evidence>
<comment type="cofactor">
    <cofactor evidence="7">
        <name>heme b</name>
        <dbReference type="ChEBI" id="CHEBI:60344"/>
    </cofactor>
    <text evidence="7">Binds 1 heme b (iron(II)-protoporphyrin IX) group per subunit.</text>
</comment>
<evidence type="ECO:0000256" key="7">
    <source>
        <dbReference type="HAMAP-Rule" id="MF_01207"/>
    </source>
</evidence>
<keyword evidence="7" id="KW-0479">Metal-binding</keyword>
<dbReference type="OrthoDB" id="9788328at2"/>
<evidence type="ECO:0000256" key="1">
    <source>
        <dbReference type="ARBA" id="ARBA00004141"/>
    </source>
</evidence>
<keyword evidence="10" id="KW-1185">Reference proteome</keyword>
<dbReference type="GO" id="GO:0016679">
    <property type="term" value="F:oxidoreductase activity, acting on diphenols and related substances as donors"/>
    <property type="evidence" value="ECO:0007669"/>
    <property type="project" value="TreeGrafter"/>
</dbReference>
<dbReference type="GO" id="GO:0030091">
    <property type="term" value="P:protein repair"/>
    <property type="evidence" value="ECO:0007669"/>
    <property type="project" value="UniProtKB-UniRule"/>
</dbReference>
<dbReference type="HAMAP" id="MF_01207">
    <property type="entry name" value="MsrQ"/>
    <property type="match status" value="1"/>
</dbReference>
<keyword evidence="7" id="KW-0349">Heme</keyword>
<dbReference type="GO" id="GO:0009055">
    <property type="term" value="F:electron transfer activity"/>
    <property type="evidence" value="ECO:0007669"/>
    <property type="project" value="UniProtKB-UniRule"/>
</dbReference>
<comment type="function">
    <text evidence="7">Part of the MsrPQ system that repairs oxidized periplasmic proteins containing methionine sulfoxide residues (Met-O), using respiratory chain electrons. Thus protects these proteins from oxidative-stress damage caused by reactive species of oxygen and chlorine generated by the host defense mechanisms. MsrPQ is essential for the maintenance of envelope integrity under bleach stress, rescuing a wide series of structurally unrelated periplasmic proteins from methionine oxidation. MsrQ provides electrons for reduction to the reductase catalytic subunit MsrP, using the quinone pool of the respiratory chain.</text>
</comment>
<reference evidence="9 10" key="1">
    <citation type="submission" date="2018-04" db="EMBL/GenBank/DDBJ databases">
        <title>Genome sequencing of Gemmobacter.</title>
        <authorList>
            <person name="Yi H."/>
            <person name="Baek M.-G."/>
        </authorList>
    </citation>
    <scope>NUCLEOTIDE SEQUENCE [LARGE SCALE GENOMIC DNA]</scope>
    <source>
        <strain evidence="9 10">HYN0069</strain>
    </source>
</reference>
<feature type="transmembrane region" description="Helical" evidence="7">
    <location>
        <begin position="12"/>
        <end position="31"/>
    </location>
</feature>
<dbReference type="PANTHER" id="PTHR36964">
    <property type="entry name" value="PROTEIN-METHIONINE-SULFOXIDE REDUCTASE HEME-BINDING SUBUNIT MSRQ"/>
    <property type="match status" value="1"/>
</dbReference>
<evidence type="ECO:0000313" key="9">
    <source>
        <dbReference type="EMBL" id="AWB47163.1"/>
    </source>
</evidence>
<keyword evidence="7" id="KW-1003">Cell membrane</keyword>
<protein>
    <recommendedName>
        <fullName evidence="7">Protein-methionine-sulfoxide reductase heme-binding subunit MsrQ</fullName>
    </recommendedName>
    <alternativeName>
        <fullName evidence="7">Flavocytochrome MsrQ</fullName>
    </alternativeName>
</protein>
<dbReference type="GO" id="GO:0020037">
    <property type="term" value="F:heme binding"/>
    <property type="evidence" value="ECO:0007669"/>
    <property type="project" value="UniProtKB-UniRule"/>
</dbReference>
<sequence length="202" mass="22435">MDSLNRLARRVPTWVVYIAGVLPFGWIVWLTLTNGLGADPVKAIELRLGELGLQFLVGGLVITPLRWFGLNLIKFRRAVGLIAFFYIAMHLSAWVVLDMGLRWAEMANDLVKRWYIIIGMAGFAAMIPLAVTSNNASVKRLGGKVWNKLHKLTYFAALAGAVHYVVLVKAWPVEPLLYLGAVVLLLAARAWKARARLLPAFA</sequence>
<dbReference type="GO" id="GO:0005886">
    <property type="term" value="C:plasma membrane"/>
    <property type="evidence" value="ECO:0007669"/>
    <property type="project" value="UniProtKB-SubCell"/>
</dbReference>
<evidence type="ECO:0000256" key="2">
    <source>
        <dbReference type="ARBA" id="ARBA00022448"/>
    </source>
</evidence>
<feature type="transmembrane region" description="Helical" evidence="7">
    <location>
        <begin position="113"/>
        <end position="131"/>
    </location>
</feature>
<accession>A0A2S0UH74</accession>
<dbReference type="InterPro" id="IPR022837">
    <property type="entry name" value="MsrQ-like"/>
</dbReference>
<keyword evidence="7" id="KW-0288">FMN</keyword>
<evidence type="ECO:0000256" key="5">
    <source>
        <dbReference type="ARBA" id="ARBA00023004"/>
    </source>
</evidence>
<comment type="subcellular location">
    <subcellularLocation>
        <location evidence="7">Cell membrane</location>
        <topology evidence="7">Multi-pass membrane protein</topology>
    </subcellularLocation>
    <subcellularLocation>
        <location evidence="1">Membrane</location>
        <topology evidence="1">Multi-pass membrane protein</topology>
    </subcellularLocation>
</comment>
<keyword evidence="6 7" id="KW-0472">Membrane</keyword>
<comment type="subunit">
    <text evidence="7">Heterodimer of a catalytic subunit (MsrP) and a heme-binding subunit (MsrQ).</text>
</comment>
<feature type="transmembrane region" description="Helical" evidence="7">
    <location>
        <begin position="51"/>
        <end position="69"/>
    </location>
</feature>
<dbReference type="Pfam" id="PF01794">
    <property type="entry name" value="Ferric_reduct"/>
    <property type="match status" value="1"/>
</dbReference>
<gene>
    <name evidence="7" type="primary">msrQ</name>
    <name evidence="9" type="ORF">HYN69_00325</name>
</gene>
<dbReference type="NCBIfam" id="NF003833">
    <property type="entry name" value="PRK05419.1-5"/>
    <property type="match status" value="1"/>
</dbReference>
<feature type="transmembrane region" description="Helical" evidence="7">
    <location>
        <begin position="152"/>
        <end position="170"/>
    </location>
</feature>
<dbReference type="Proteomes" id="UP000244496">
    <property type="component" value="Chromosome"/>
</dbReference>
<keyword evidence="4 7" id="KW-1133">Transmembrane helix</keyword>
<feature type="domain" description="Ferric oxidoreductase" evidence="8">
    <location>
        <begin position="63"/>
        <end position="160"/>
    </location>
</feature>
<dbReference type="EMBL" id="CP028918">
    <property type="protein sequence ID" value="AWB47163.1"/>
    <property type="molecule type" value="Genomic_DNA"/>
</dbReference>
<keyword evidence="3 7" id="KW-0812">Transmembrane</keyword>
<keyword evidence="7" id="KW-0285">Flavoprotein</keyword>
<comment type="cofactor">
    <cofactor evidence="7">
        <name>FMN</name>
        <dbReference type="ChEBI" id="CHEBI:58210"/>
    </cofactor>
    <text evidence="7">Binds 1 FMN per subunit.</text>
</comment>
<evidence type="ECO:0000256" key="6">
    <source>
        <dbReference type="ARBA" id="ARBA00023136"/>
    </source>
</evidence>
<proteinExistence type="inferred from homology"/>
<name>A0A2S0UH74_9RHOB</name>